<evidence type="ECO:0000259" key="4">
    <source>
        <dbReference type="Pfam" id="PF13193"/>
    </source>
</evidence>
<feature type="domain" description="AMP-binding enzyme C-terminal" evidence="4">
    <location>
        <begin position="420"/>
        <end position="498"/>
    </location>
</feature>
<dbReference type="Gene3D" id="3.30.300.30">
    <property type="match status" value="1"/>
</dbReference>
<dbReference type="Proteomes" id="UP001367030">
    <property type="component" value="Unassembled WGS sequence"/>
</dbReference>
<comment type="caution">
    <text evidence="5">The sequence shown here is derived from an EMBL/GenBank/DDBJ whole genome shotgun (WGS) entry which is preliminary data.</text>
</comment>
<evidence type="ECO:0000313" key="6">
    <source>
        <dbReference type="Proteomes" id="UP001367030"/>
    </source>
</evidence>
<feature type="domain" description="AMP-dependent synthetase/ligase" evidence="3">
    <location>
        <begin position="6"/>
        <end position="362"/>
    </location>
</feature>
<evidence type="ECO:0000259" key="3">
    <source>
        <dbReference type="Pfam" id="PF00501"/>
    </source>
</evidence>
<dbReference type="InterPro" id="IPR045851">
    <property type="entry name" value="AMP-bd_C_sf"/>
</dbReference>
<dbReference type="PANTHER" id="PTHR43201">
    <property type="entry name" value="ACYL-COA SYNTHETASE"/>
    <property type="match status" value="1"/>
</dbReference>
<reference evidence="5 6" key="1">
    <citation type="submission" date="2024-03" db="EMBL/GenBank/DDBJ databases">
        <title>Novel species of the genus Variovorax.</title>
        <authorList>
            <person name="Liu Q."/>
            <person name="Xin Y.-H."/>
        </authorList>
    </citation>
    <scope>NUCLEOTIDE SEQUENCE [LARGE SCALE GENOMIC DNA]</scope>
    <source>
        <strain evidence="5 6">KACC 18901</strain>
    </source>
</reference>
<dbReference type="PANTHER" id="PTHR43201:SF5">
    <property type="entry name" value="MEDIUM-CHAIN ACYL-COA LIGASE ACSF2, MITOCHONDRIAL"/>
    <property type="match status" value="1"/>
</dbReference>
<protein>
    <submittedName>
        <fullName evidence="5">AMP-binding protein</fullName>
    </submittedName>
</protein>
<evidence type="ECO:0000256" key="2">
    <source>
        <dbReference type="ARBA" id="ARBA00022598"/>
    </source>
</evidence>
<dbReference type="SUPFAM" id="SSF56801">
    <property type="entry name" value="Acetyl-CoA synthetase-like"/>
    <property type="match status" value="1"/>
</dbReference>
<dbReference type="Pfam" id="PF00501">
    <property type="entry name" value="AMP-binding"/>
    <property type="match status" value="1"/>
</dbReference>
<dbReference type="Pfam" id="PF13193">
    <property type="entry name" value="AMP-binding_C"/>
    <property type="match status" value="1"/>
</dbReference>
<keyword evidence="6" id="KW-1185">Reference proteome</keyword>
<accession>A0ABU8XFM2</accession>
<dbReference type="InterPro" id="IPR020845">
    <property type="entry name" value="AMP-binding_CS"/>
</dbReference>
<dbReference type="EMBL" id="JBBKZS010000013">
    <property type="protein sequence ID" value="MEJ8857840.1"/>
    <property type="molecule type" value="Genomic_DNA"/>
</dbReference>
<gene>
    <name evidence="5" type="ORF">WKW79_24940</name>
</gene>
<proteinExistence type="inferred from homology"/>
<comment type="similarity">
    <text evidence="1">Belongs to the ATP-dependent AMP-binding enzyme family.</text>
</comment>
<evidence type="ECO:0000256" key="1">
    <source>
        <dbReference type="ARBA" id="ARBA00006432"/>
    </source>
</evidence>
<dbReference type="InterPro" id="IPR000873">
    <property type="entry name" value="AMP-dep_synth/lig_dom"/>
</dbReference>
<organism evidence="5 6">
    <name type="scientific">Variovorax robiniae</name>
    <dbReference type="NCBI Taxonomy" id="1836199"/>
    <lineage>
        <taxon>Bacteria</taxon>
        <taxon>Pseudomonadati</taxon>
        <taxon>Pseudomonadota</taxon>
        <taxon>Betaproteobacteria</taxon>
        <taxon>Burkholderiales</taxon>
        <taxon>Comamonadaceae</taxon>
        <taxon>Variovorax</taxon>
    </lineage>
</organism>
<evidence type="ECO:0000313" key="5">
    <source>
        <dbReference type="EMBL" id="MEJ8857840.1"/>
    </source>
</evidence>
<dbReference type="InterPro" id="IPR042099">
    <property type="entry name" value="ANL_N_sf"/>
</dbReference>
<keyword evidence="2" id="KW-0436">Ligase</keyword>
<sequence length="518" mass="57572">MLDNLERWSLENPDKPAVWMEDAAEPMTHLQLHRRSAQVAHWLVSLGLQAGDSIAMLMENRAEFFELAWGARRTGLYYTMISWHLKPAEIAYVLKDCGSRVLITTPTLAALAREVIASSQWPGHCFVLDDTAPTDVSVPAQRDRFDPDAPLPPRPVGREFLYSSGTSGKPKGIRRPMIAYEDRFKEAFDFAAWRDTYRVTRDSIYLSPAPLYHAAPMRFTNRIIDIGGTVVVMPRFDAERALALVEQHRATHSQWVPTMMIRMLALPEPVRSRYDISSMRMFIHAAAPCPPEVKRRTIEWWGPVVTEYYGGSETIGLTALYSDEALQRPGSVGRATLGTVHIVGAEGEDLPAGEQGAIYFSGTPRFVYHNDPEKTAAAYDTKGRATYGDIGHLDADGYLYLSGRRTDLILSGGVNIYPQEIENLLAGHPGVRDVAVIGVPHAEFGEEVKAVVELNDPTAASDELAQALMAYCREHIAHLKCPRSVDFTTALPRQENGKLYKRLLMEQYAQGMAATAGA</sequence>
<name>A0ABU8XFM2_9BURK</name>
<dbReference type="Gene3D" id="3.40.50.12780">
    <property type="entry name" value="N-terminal domain of ligase-like"/>
    <property type="match status" value="1"/>
</dbReference>
<dbReference type="InterPro" id="IPR025110">
    <property type="entry name" value="AMP-bd_C"/>
</dbReference>
<dbReference type="PROSITE" id="PS00455">
    <property type="entry name" value="AMP_BINDING"/>
    <property type="match status" value="1"/>
</dbReference>
<dbReference type="RefSeq" id="WP_340337910.1">
    <property type="nucleotide sequence ID" value="NZ_JBBKZS010000013.1"/>
</dbReference>